<sequence>MLEASRDGRADLEQVLVVPSGLLFGFVGDGSMPALVVGGDAGLLSLLAGKGRGATTYGRFAFGGGSAAWCGMVQGLAWWSPDGDGVAPVA</sequence>
<keyword evidence="2" id="KW-1185">Reference proteome</keyword>
<protein>
    <submittedName>
        <fullName evidence="1">Uncharacterized protein</fullName>
    </submittedName>
</protein>
<gene>
    <name evidence="1" type="ORF">M0R45_028310</name>
</gene>
<accession>A0AAW1W488</accession>
<evidence type="ECO:0000313" key="1">
    <source>
        <dbReference type="EMBL" id="KAK9919730.1"/>
    </source>
</evidence>
<organism evidence="1 2">
    <name type="scientific">Rubus argutus</name>
    <name type="common">Southern blackberry</name>
    <dbReference type="NCBI Taxonomy" id="59490"/>
    <lineage>
        <taxon>Eukaryota</taxon>
        <taxon>Viridiplantae</taxon>
        <taxon>Streptophyta</taxon>
        <taxon>Embryophyta</taxon>
        <taxon>Tracheophyta</taxon>
        <taxon>Spermatophyta</taxon>
        <taxon>Magnoliopsida</taxon>
        <taxon>eudicotyledons</taxon>
        <taxon>Gunneridae</taxon>
        <taxon>Pentapetalae</taxon>
        <taxon>rosids</taxon>
        <taxon>fabids</taxon>
        <taxon>Rosales</taxon>
        <taxon>Rosaceae</taxon>
        <taxon>Rosoideae</taxon>
        <taxon>Rosoideae incertae sedis</taxon>
        <taxon>Rubus</taxon>
    </lineage>
</organism>
<name>A0AAW1W488_RUBAR</name>
<reference evidence="1 2" key="1">
    <citation type="journal article" date="2023" name="G3 (Bethesda)">
        <title>A chromosome-length genome assembly and annotation of blackberry (Rubus argutus, cv. 'Hillquist').</title>
        <authorList>
            <person name="Bruna T."/>
            <person name="Aryal R."/>
            <person name="Dudchenko O."/>
            <person name="Sargent D.J."/>
            <person name="Mead D."/>
            <person name="Buti M."/>
            <person name="Cavallini A."/>
            <person name="Hytonen T."/>
            <person name="Andres J."/>
            <person name="Pham M."/>
            <person name="Weisz D."/>
            <person name="Mascagni F."/>
            <person name="Usai G."/>
            <person name="Natali L."/>
            <person name="Bassil N."/>
            <person name="Fernandez G.E."/>
            <person name="Lomsadze A."/>
            <person name="Armour M."/>
            <person name="Olukolu B."/>
            <person name="Poorten T."/>
            <person name="Britton C."/>
            <person name="Davik J."/>
            <person name="Ashrafi H."/>
            <person name="Aiden E.L."/>
            <person name="Borodovsky M."/>
            <person name="Worthington M."/>
        </authorList>
    </citation>
    <scope>NUCLEOTIDE SEQUENCE [LARGE SCALE GENOMIC DNA]</scope>
    <source>
        <strain evidence="1">PI 553951</strain>
    </source>
</reference>
<dbReference type="AlphaFoldDB" id="A0AAW1W488"/>
<proteinExistence type="predicted"/>
<comment type="caution">
    <text evidence="1">The sequence shown here is derived from an EMBL/GenBank/DDBJ whole genome shotgun (WGS) entry which is preliminary data.</text>
</comment>
<dbReference type="EMBL" id="JBEDUW010000006">
    <property type="protein sequence ID" value="KAK9919730.1"/>
    <property type="molecule type" value="Genomic_DNA"/>
</dbReference>
<evidence type="ECO:0000313" key="2">
    <source>
        <dbReference type="Proteomes" id="UP001457282"/>
    </source>
</evidence>
<dbReference type="Proteomes" id="UP001457282">
    <property type="component" value="Unassembled WGS sequence"/>
</dbReference>